<reference evidence="2 3" key="1">
    <citation type="journal article" date="2007" name="Int. J. Syst. Evol. Microbiol.">
        <title>Paenibacillus ginsengarvi sp. nov., isolated from soil from ginseng cultivation.</title>
        <authorList>
            <person name="Yoon M.H."/>
            <person name="Ten L.N."/>
            <person name="Im W.T."/>
        </authorList>
    </citation>
    <scope>NUCLEOTIDE SEQUENCE [LARGE SCALE GENOMIC DNA]</scope>
    <source>
        <strain evidence="2 3">KCTC 13059</strain>
    </source>
</reference>
<keyword evidence="3" id="KW-1185">Reference proteome</keyword>
<protein>
    <submittedName>
        <fullName evidence="2">Alpha/beta fold hydrolase</fullName>
    </submittedName>
</protein>
<dbReference type="Gene3D" id="3.40.50.1820">
    <property type="entry name" value="alpha/beta hydrolase"/>
    <property type="match status" value="1"/>
</dbReference>
<feature type="domain" description="AB hydrolase-1" evidence="1">
    <location>
        <begin position="89"/>
        <end position="303"/>
    </location>
</feature>
<evidence type="ECO:0000313" key="3">
    <source>
        <dbReference type="Proteomes" id="UP000282311"/>
    </source>
</evidence>
<organism evidence="2 3">
    <name type="scientific">Paenibacillus ginsengarvi</name>
    <dbReference type="NCBI Taxonomy" id="400777"/>
    <lineage>
        <taxon>Bacteria</taxon>
        <taxon>Bacillati</taxon>
        <taxon>Bacillota</taxon>
        <taxon>Bacilli</taxon>
        <taxon>Bacillales</taxon>
        <taxon>Paenibacillaceae</taxon>
        <taxon>Paenibacillus</taxon>
    </lineage>
</organism>
<dbReference type="AlphaFoldDB" id="A0A3B0C3F3"/>
<dbReference type="GO" id="GO:0046503">
    <property type="term" value="P:glycerolipid catabolic process"/>
    <property type="evidence" value="ECO:0007669"/>
    <property type="project" value="TreeGrafter"/>
</dbReference>
<dbReference type="InterPro" id="IPR029058">
    <property type="entry name" value="AB_hydrolase_fold"/>
</dbReference>
<evidence type="ECO:0000313" key="2">
    <source>
        <dbReference type="EMBL" id="RKN79121.1"/>
    </source>
</evidence>
<dbReference type="PRINTS" id="PR00111">
    <property type="entry name" value="ABHYDROLASE"/>
</dbReference>
<dbReference type="Proteomes" id="UP000282311">
    <property type="component" value="Unassembled WGS sequence"/>
</dbReference>
<dbReference type="InterPro" id="IPR000073">
    <property type="entry name" value="AB_hydrolase_1"/>
</dbReference>
<dbReference type="Pfam" id="PF00561">
    <property type="entry name" value="Abhydrolase_1"/>
    <property type="match status" value="1"/>
</dbReference>
<accession>A0A3B0C3F3</accession>
<name>A0A3B0C3F3_9BACL</name>
<dbReference type="GO" id="GO:0004806">
    <property type="term" value="F:triacylglycerol lipase activity"/>
    <property type="evidence" value="ECO:0007669"/>
    <property type="project" value="TreeGrafter"/>
</dbReference>
<dbReference type="PANTHER" id="PTHR43433">
    <property type="entry name" value="HYDROLASE, ALPHA/BETA FOLD FAMILY PROTEIN"/>
    <property type="match status" value="1"/>
</dbReference>
<sequence>MRWNSGKTFPLFACALTCSFQNRANRNRLVQTPADCRHIIVGNRPRQPGIRRKGVVRLLDKVFVNGVNICYESVGEGFPLIAITGKDSNMDWWHPKAKAALGENRRLIMLDNRGTGRSDAPTEPYGIADMARDVIGLMDELHIEKAHVFGQSMGGMIAQEIAIEYPERVAKLVLCATTCGVRRVFPTLKMIRWLSRKQAAFSPEHTLGMLFTKDFMSANPDTPAALVERMGRLPPNPISMELHKQANRSYDSYKRLHRITAPTLIIHGQKDWVFGPKHARILNDRIADSRLVMFSHAGHGVFTQEFPAVLEQIRRFLG</sequence>
<gene>
    <name evidence="2" type="ORF">D7M11_20775</name>
</gene>
<dbReference type="PANTHER" id="PTHR43433:SF5">
    <property type="entry name" value="AB HYDROLASE-1 DOMAIN-CONTAINING PROTEIN"/>
    <property type="match status" value="1"/>
</dbReference>
<dbReference type="EMBL" id="RBAH01000016">
    <property type="protein sequence ID" value="RKN79121.1"/>
    <property type="molecule type" value="Genomic_DNA"/>
</dbReference>
<comment type="caution">
    <text evidence="2">The sequence shown here is derived from an EMBL/GenBank/DDBJ whole genome shotgun (WGS) entry which is preliminary data.</text>
</comment>
<proteinExistence type="predicted"/>
<evidence type="ECO:0000259" key="1">
    <source>
        <dbReference type="Pfam" id="PF00561"/>
    </source>
</evidence>
<dbReference type="SUPFAM" id="SSF53474">
    <property type="entry name" value="alpha/beta-Hydrolases"/>
    <property type="match status" value="1"/>
</dbReference>
<dbReference type="InterPro" id="IPR050471">
    <property type="entry name" value="AB_hydrolase"/>
</dbReference>
<keyword evidence="2" id="KW-0378">Hydrolase</keyword>